<evidence type="ECO:0000313" key="1">
    <source>
        <dbReference type="EMBL" id="KAJ1931205.1"/>
    </source>
</evidence>
<accession>A0ACC1IYS3</accession>
<dbReference type="EMBL" id="JANBPW010006125">
    <property type="protein sequence ID" value="KAJ1931205.1"/>
    <property type="molecule type" value="Genomic_DNA"/>
</dbReference>
<reference evidence="1" key="1">
    <citation type="submission" date="2022-07" db="EMBL/GenBank/DDBJ databases">
        <title>Phylogenomic reconstructions and comparative analyses of Kickxellomycotina fungi.</title>
        <authorList>
            <person name="Reynolds N.K."/>
            <person name="Stajich J.E."/>
            <person name="Barry K."/>
            <person name="Grigoriev I.V."/>
            <person name="Crous P."/>
            <person name="Smith M.E."/>
        </authorList>
    </citation>
    <scope>NUCLEOTIDE SEQUENCE</scope>
    <source>
        <strain evidence="1">NRRL 5244</strain>
    </source>
</reference>
<gene>
    <name evidence="1" type="ORF">FBU59_006796</name>
</gene>
<comment type="caution">
    <text evidence="1">The sequence shown here is derived from an EMBL/GenBank/DDBJ whole genome shotgun (WGS) entry which is preliminary data.</text>
</comment>
<keyword evidence="2" id="KW-1185">Reference proteome</keyword>
<organism evidence="1 2">
    <name type="scientific">Linderina macrospora</name>
    <dbReference type="NCBI Taxonomy" id="4868"/>
    <lineage>
        <taxon>Eukaryota</taxon>
        <taxon>Fungi</taxon>
        <taxon>Fungi incertae sedis</taxon>
        <taxon>Zoopagomycota</taxon>
        <taxon>Kickxellomycotina</taxon>
        <taxon>Kickxellomycetes</taxon>
        <taxon>Kickxellales</taxon>
        <taxon>Kickxellaceae</taxon>
        <taxon>Linderina</taxon>
    </lineage>
</organism>
<dbReference type="Proteomes" id="UP001150603">
    <property type="component" value="Unassembled WGS sequence"/>
</dbReference>
<sequence>MNAPSSGIDYNKFPVELQTTIQKYEDFINNKLQPDLQQTLEVRDEIYNRISEYLKLKTHIQTIRDNGLEELDTKVDLGSNFYVKAHVPDTSYIYVNVGFGFHLQMTLAEADSFIDEKTKHMEKLADKHTEEANSIRAKIKMVYGALMEAMNLADQ</sequence>
<name>A0ACC1IYS3_9FUNG</name>
<proteinExistence type="predicted"/>
<evidence type="ECO:0000313" key="2">
    <source>
        <dbReference type="Proteomes" id="UP001150603"/>
    </source>
</evidence>
<protein>
    <submittedName>
        <fullName evidence="1">Uncharacterized protein</fullName>
    </submittedName>
</protein>